<dbReference type="eggNOG" id="KOG3810">
    <property type="taxonomic scope" value="Eukaryota"/>
</dbReference>
<dbReference type="KEGG" id="der:6541235"/>
<feature type="transmembrane region" description="Helical" evidence="8">
    <location>
        <begin position="354"/>
        <end position="373"/>
    </location>
</feature>
<evidence type="ECO:0000256" key="4">
    <source>
        <dbReference type="ARBA" id="ARBA00022989"/>
    </source>
</evidence>
<feature type="transmembrane region" description="Helical" evidence="8">
    <location>
        <begin position="6"/>
        <end position="27"/>
    </location>
</feature>
<evidence type="ECO:0000256" key="5">
    <source>
        <dbReference type="ARBA" id="ARBA00023136"/>
    </source>
</evidence>
<dbReference type="SUPFAM" id="SSF103473">
    <property type="entry name" value="MFS general substrate transporter"/>
    <property type="match status" value="1"/>
</dbReference>
<feature type="transmembrane region" description="Helical" evidence="8">
    <location>
        <begin position="158"/>
        <end position="176"/>
    </location>
</feature>
<dbReference type="PANTHER" id="PTHR10686:SF18">
    <property type="entry name" value="IP11787P-RELATED"/>
    <property type="match status" value="1"/>
</dbReference>
<evidence type="ECO:0000256" key="3">
    <source>
        <dbReference type="ARBA" id="ARBA00022954"/>
    </source>
</evidence>
<dbReference type="GO" id="GO:0005886">
    <property type="term" value="C:plasma membrane"/>
    <property type="evidence" value="ECO:0007669"/>
    <property type="project" value="UniProtKB-UniRule"/>
</dbReference>
<dbReference type="FunFam" id="1.20.1250.20:FF:000298">
    <property type="entry name" value="Thiamine transporter"/>
    <property type="match status" value="1"/>
</dbReference>
<dbReference type="Gene3D" id="1.20.1250.20">
    <property type="entry name" value="MFS general substrate transporter like domains"/>
    <property type="match status" value="1"/>
</dbReference>
<dbReference type="Pfam" id="PF01770">
    <property type="entry name" value="Folate_carrier"/>
    <property type="match status" value="1"/>
</dbReference>
<dbReference type="InterPro" id="IPR002666">
    <property type="entry name" value="Folate_carrier"/>
</dbReference>
<evidence type="ECO:0000256" key="6">
    <source>
        <dbReference type="ARBA" id="ARBA00023180"/>
    </source>
</evidence>
<keyword evidence="5 7" id="KW-0472">Membrane</keyword>
<feature type="transmembrane region" description="Helical" evidence="8">
    <location>
        <begin position="379"/>
        <end position="404"/>
    </location>
</feature>
<feature type="transmembrane region" description="Helical" evidence="8">
    <location>
        <begin position="126"/>
        <end position="146"/>
    </location>
</feature>
<evidence type="ECO:0000256" key="8">
    <source>
        <dbReference type="SAM" id="Phobius"/>
    </source>
</evidence>
<keyword evidence="6" id="KW-0325">Glycoprotein</keyword>
<evidence type="ECO:0000256" key="2">
    <source>
        <dbReference type="ARBA" id="ARBA00022692"/>
    </source>
</evidence>
<evidence type="ECO:0008006" key="11">
    <source>
        <dbReference type="Google" id="ProtNLM"/>
    </source>
</evidence>
<evidence type="ECO:0000313" key="9">
    <source>
        <dbReference type="EMBL" id="EDV58771.2"/>
    </source>
</evidence>
<evidence type="ECO:0000256" key="7">
    <source>
        <dbReference type="PIRNR" id="PIRNR028739"/>
    </source>
</evidence>
<feature type="transmembrane region" description="Helical" evidence="8">
    <location>
        <begin position="291"/>
        <end position="310"/>
    </location>
</feature>
<dbReference type="PANTHER" id="PTHR10686">
    <property type="entry name" value="FOLATE TRANSPORTER"/>
    <property type="match status" value="1"/>
</dbReference>
<protein>
    <recommendedName>
        <fullName evidence="11">Major facilitator superfamily (MFS) profile domain-containing protein</fullName>
    </recommendedName>
</protein>
<feature type="transmembrane region" description="Helical" evidence="8">
    <location>
        <begin position="411"/>
        <end position="434"/>
    </location>
</feature>
<organism evidence="9 10">
    <name type="scientific">Drosophila erecta</name>
    <name type="common">Fruit fly</name>
    <dbReference type="NCBI Taxonomy" id="7220"/>
    <lineage>
        <taxon>Eukaryota</taxon>
        <taxon>Metazoa</taxon>
        <taxon>Ecdysozoa</taxon>
        <taxon>Arthropoda</taxon>
        <taxon>Hexapoda</taxon>
        <taxon>Insecta</taxon>
        <taxon>Pterygota</taxon>
        <taxon>Neoptera</taxon>
        <taxon>Endopterygota</taxon>
        <taxon>Diptera</taxon>
        <taxon>Brachycera</taxon>
        <taxon>Muscomorpha</taxon>
        <taxon>Ephydroidea</taxon>
        <taxon>Drosophilidae</taxon>
        <taxon>Drosophila</taxon>
        <taxon>Sophophora</taxon>
    </lineage>
</organism>
<dbReference type="AlphaFoldDB" id="B3N3D1"/>
<feature type="transmembrane region" description="Helical" evidence="8">
    <location>
        <begin position="221"/>
        <end position="241"/>
    </location>
</feature>
<accession>B3N3D1</accession>
<keyword evidence="3" id="KW-0290">Folate-binding</keyword>
<feature type="transmembrane region" description="Helical" evidence="8">
    <location>
        <begin position="454"/>
        <end position="473"/>
    </location>
</feature>
<evidence type="ECO:0000256" key="1">
    <source>
        <dbReference type="ARBA" id="ARBA00005773"/>
    </source>
</evidence>
<dbReference type="InterPro" id="IPR036259">
    <property type="entry name" value="MFS_trans_sf"/>
</dbReference>
<reference evidence="9 10" key="1">
    <citation type="journal article" date="2007" name="Nature">
        <title>Evolution of genes and genomes on the Drosophila phylogeny.</title>
        <authorList>
            <consortium name="Drosophila 12 Genomes Consortium"/>
            <person name="Clark A.G."/>
            <person name="Eisen M.B."/>
            <person name="Smith D.R."/>
            <person name="Bergman C.M."/>
            <person name="Oliver B."/>
            <person name="Markow T.A."/>
            <person name="Kaufman T.C."/>
            <person name="Kellis M."/>
            <person name="Gelbart W."/>
            <person name="Iyer V.N."/>
            <person name="Pollard D.A."/>
            <person name="Sackton T.B."/>
            <person name="Larracuente A.M."/>
            <person name="Singh N.D."/>
            <person name="Abad J.P."/>
            <person name="Abt D.N."/>
            <person name="Adryan B."/>
            <person name="Aguade M."/>
            <person name="Akashi H."/>
            <person name="Anderson W.W."/>
            <person name="Aquadro C.F."/>
            <person name="Ardell D.H."/>
            <person name="Arguello R."/>
            <person name="Artieri C.G."/>
            <person name="Barbash D.A."/>
            <person name="Barker D."/>
            <person name="Barsanti P."/>
            <person name="Batterham P."/>
            <person name="Batzoglou S."/>
            <person name="Begun D."/>
            <person name="Bhutkar A."/>
            <person name="Blanco E."/>
            <person name="Bosak S.A."/>
            <person name="Bradley R.K."/>
            <person name="Brand A.D."/>
            <person name="Brent M.R."/>
            <person name="Brooks A.N."/>
            <person name="Brown R.H."/>
            <person name="Butlin R.K."/>
            <person name="Caggese C."/>
            <person name="Calvi B.R."/>
            <person name="Bernardo de Carvalho A."/>
            <person name="Caspi A."/>
            <person name="Castrezana S."/>
            <person name="Celniker S.E."/>
            <person name="Chang J.L."/>
            <person name="Chapple C."/>
            <person name="Chatterji S."/>
            <person name="Chinwalla A."/>
            <person name="Civetta A."/>
            <person name="Clifton S.W."/>
            <person name="Comeron J.M."/>
            <person name="Costello J.C."/>
            <person name="Coyne J.A."/>
            <person name="Daub J."/>
            <person name="David R.G."/>
            <person name="Delcher A.L."/>
            <person name="Delehaunty K."/>
            <person name="Do C.B."/>
            <person name="Ebling H."/>
            <person name="Edwards K."/>
            <person name="Eickbush T."/>
            <person name="Evans J.D."/>
            <person name="Filipski A."/>
            <person name="Findeiss S."/>
            <person name="Freyhult E."/>
            <person name="Fulton L."/>
            <person name="Fulton R."/>
            <person name="Garcia A.C."/>
            <person name="Gardiner A."/>
            <person name="Garfield D.A."/>
            <person name="Garvin B.E."/>
            <person name="Gibson G."/>
            <person name="Gilbert D."/>
            <person name="Gnerre S."/>
            <person name="Godfrey J."/>
            <person name="Good R."/>
            <person name="Gotea V."/>
            <person name="Gravely B."/>
            <person name="Greenberg A.J."/>
            <person name="Griffiths-Jones S."/>
            <person name="Gross S."/>
            <person name="Guigo R."/>
            <person name="Gustafson E.A."/>
            <person name="Haerty W."/>
            <person name="Hahn M.W."/>
            <person name="Halligan D.L."/>
            <person name="Halpern A.L."/>
            <person name="Halter G.M."/>
            <person name="Han M.V."/>
            <person name="Heger A."/>
            <person name="Hillier L."/>
            <person name="Hinrichs A.S."/>
            <person name="Holmes I."/>
            <person name="Hoskins R.A."/>
            <person name="Hubisz M.J."/>
            <person name="Hultmark D."/>
            <person name="Huntley M.A."/>
            <person name="Jaffe D.B."/>
            <person name="Jagadeeshan S."/>
            <person name="Jeck W.R."/>
            <person name="Johnson J."/>
            <person name="Jones C.D."/>
            <person name="Jordan W.C."/>
            <person name="Karpen G.H."/>
            <person name="Kataoka E."/>
            <person name="Keightley P.D."/>
            <person name="Kheradpour P."/>
            <person name="Kirkness E.F."/>
            <person name="Koerich L.B."/>
            <person name="Kristiansen K."/>
            <person name="Kudrna D."/>
            <person name="Kulathinal R.J."/>
            <person name="Kumar S."/>
            <person name="Kwok R."/>
            <person name="Lander E."/>
            <person name="Langley C.H."/>
            <person name="Lapoint R."/>
            <person name="Lazzaro B.P."/>
            <person name="Lee S.J."/>
            <person name="Levesque L."/>
            <person name="Li R."/>
            <person name="Lin C.F."/>
            <person name="Lin M.F."/>
            <person name="Lindblad-Toh K."/>
            <person name="Llopart A."/>
            <person name="Long M."/>
            <person name="Low L."/>
            <person name="Lozovsky E."/>
            <person name="Lu J."/>
            <person name="Luo M."/>
            <person name="Machado C.A."/>
            <person name="Makalowski W."/>
            <person name="Marzo M."/>
            <person name="Matsuda M."/>
            <person name="Matzkin L."/>
            <person name="McAllister B."/>
            <person name="McBride C.S."/>
            <person name="McKernan B."/>
            <person name="McKernan K."/>
            <person name="Mendez-Lago M."/>
            <person name="Minx P."/>
            <person name="Mollenhauer M.U."/>
            <person name="Montooth K."/>
            <person name="Mount S.M."/>
            <person name="Mu X."/>
            <person name="Myers E."/>
            <person name="Negre B."/>
            <person name="Newfeld S."/>
            <person name="Nielsen R."/>
            <person name="Noor M.A."/>
            <person name="O'Grady P."/>
            <person name="Pachter L."/>
            <person name="Papaceit M."/>
            <person name="Parisi M.J."/>
            <person name="Parisi M."/>
            <person name="Parts L."/>
            <person name="Pedersen J.S."/>
            <person name="Pesole G."/>
            <person name="Phillippy A.M."/>
            <person name="Ponting C.P."/>
            <person name="Pop M."/>
            <person name="Porcelli D."/>
            <person name="Powell J.R."/>
            <person name="Prohaska S."/>
            <person name="Pruitt K."/>
            <person name="Puig M."/>
            <person name="Quesneville H."/>
            <person name="Ram K.R."/>
            <person name="Rand D."/>
            <person name="Rasmussen M.D."/>
            <person name="Reed L.K."/>
            <person name="Reenan R."/>
            <person name="Reily A."/>
            <person name="Remington K.A."/>
            <person name="Rieger T.T."/>
            <person name="Ritchie M.G."/>
            <person name="Robin C."/>
            <person name="Rogers Y.H."/>
            <person name="Rohde C."/>
            <person name="Rozas J."/>
            <person name="Rubenfield M.J."/>
            <person name="Ruiz A."/>
            <person name="Russo S."/>
            <person name="Salzberg S.L."/>
            <person name="Sanchez-Gracia A."/>
            <person name="Saranga D.J."/>
            <person name="Sato H."/>
            <person name="Schaeffer S.W."/>
            <person name="Schatz M.C."/>
            <person name="Schlenke T."/>
            <person name="Schwartz R."/>
            <person name="Segarra C."/>
            <person name="Singh R.S."/>
            <person name="Sirot L."/>
            <person name="Sirota M."/>
            <person name="Sisneros N.B."/>
            <person name="Smith C.D."/>
            <person name="Smith T.F."/>
            <person name="Spieth J."/>
            <person name="Stage D.E."/>
            <person name="Stark A."/>
            <person name="Stephan W."/>
            <person name="Strausberg R.L."/>
            <person name="Strempel S."/>
            <person name="Sturgill D."/>
            <person name="Sutton G."/>
            <person name="Sutton G.G."/>
            <person name="Tao W."/>
            <person name="Teichmann S."/>
            <person name="Tobari Y.N."/>
            <person name="Tomimura Y."/>
            <person name="Tsolas J.M."/>
            <person name="Valente V.L."/>
            <person name="Venter E."/>
            <person name="Venter J.C."/>
            <person name="Vicario S."/>
            <person name="Vieira F.G."/>
            <person name="Vilella A.J."/>
            <person name="Villasante A."/>
            <person name="Walenz B."/>
            <person name="Wang J."/>
            <person name="Wasserman M."/>
            <person name="Watts T."/>
            <person name="Wilson D."/>
            <person name="Wilson R.K."/>
            <person name="Wing R.A."/>
            <person name="Wolfner M.F."/>
            <person name="Wong A."/>
            <person name="Wong G.K."/>
            <person name="Wu C.I."/>
            <person name="Wu G."/>
            <person name="Yamamoto D."/>
            <person name="Yang H.P."/>
            <person name="Yang S.P."/>
            <person name="Yorke J.A."/>
            <person name="Yoshida K."/>
            <person name="Zdobnov E."/>
            <person name="Zhang P."/>
            <person name="Zhang Y."/>
            <person name="Zimin A.V."/>
            <person name="Baldwin J."/>
            <person name="Abdouelleil A."/>
            <person name="Abdulkadir J."/>
            <person name="Abebe A."/>
            <person name="Abera B."/>
            <person name="Abreu J."/>
            <person name="Acer S.C."/>
            <person name="Aftuck L."/>
            <person name="Alexander A."/>
            <person name="An P."/>
            <person name="Anderson E."/>
            <person name="Anderson S."/>
            <person name="Arachi H."/>
            <person name="Azer M."/>
            <person name="Bachantsang P."/>
            <person name="Barry A."/>
            <person name="Bayul T."/>
            <person name="Berlin A."/>
            <person name="Bessette D."/>
            <person name="Bloom T."/>
            <person name="Blye J."/>
            <person name="Boguslavskiy L."/>
            <person name="Bonnet C."/>
            <person name="Boukhgalter B."/>
            <person name="Bourzgui I."/>
            <person name="Brown A."/>
            <person name="Cahill P."/>
            <person name="Channer S."/>
            <person name="Cheshatsang Y."/>
            <person name="Chuda L."/>
            <person name="Citroen M."/>
            <person name="Collymore A."/>
            <person name="Cooke P."/>
            <person name="Costello M."/>
            <person name="D'Aco K."/>
            <person name="Daza R."/>
            <person name="De Haan G."/>
            <person name="DeGray S."/>
            <person name="DeMaso C."/>
            <person name="Dhargay N."/>
            <person name="Dooley K."/>
            <person name="Dooley E."/>
            <person name="Doricent M."/>
            <person name="Dorje P."/>
            <person name="Dorjee K."/>
            <person name="Dupes A."/>
            <person name="Elong R."/>
            <person name="Falk J."/>
            <person name="Farina A."/>
            <person name="Faro S."/>
            <person name="Ferguson D."/>
            <person name="Fisher S."/>
            <person name="Foley C.D."/>
            <person name="Franke A."/>
            <person name="Friedrich D."/>
            <person name="Gadbois L."/>
            <person name="Gearin G."/>
            <person name="Gearin C.R."/>
            <person name="Giannoukos G."/>
            <person name="Goode T."/>
            <person name="Graham J."/>
            <person name="Grandbois E."/>
            <person name="Grewal S."/>
            <person name="Gyaltsen K."/>
            <person name="Hafez N."/>
            <person name="Hagos B."/>
            <person name="Hall J."/>
            <person name="Henson C."/>
            <person name="Hollinger A."/>
            <person name="Honan T."/>
            <person name="Huard M.D."/>
            <person name="Hughes L."/>
            <person name="Hurhula B."/>
            <person name="Husby M.E."/>
            <person name="Kamat A."/>
            <person name="Kanga B."/>
            <person name="Kashin S."/>
            <person name="Khazanovich D."/>
            <person name="Kisner P."/>
            <person name="Lance K."/>
            <person name="Lara M."/>
            <person name="Lee W."/>
            <person name="Lennon N."/>
            <person name="Letendre F."/>
            <person name="LeVine R."/>
            <person name="Lipovsky A."/>
            <person name="Liu X."/>
            <person name="Liu J."/>
            <person name="Liu S."/>
            <person name="Lokyitsang T."/>
            <person name="Lokyitsang Y."/>
            <person name="Lubonja R."/>
            <person name="Lui A."/>
            <person name="MacDonald P."/>
            <person name="Magnisalis V."/>
            <person name="Maru K."/>
            <person name="Matthews C."/>
            <person name="McCusker W."/>
            <person name="McDonough S."/>
            <person name="Mehta T."/>
            <person name="Meldrim J."/>
            <person name="Meneus L."/>
            <person name="Mihai O."/>
            <person name="Mihalev A."/>
            <person name="Mihova T."/>
            <person name="Mittelman R."/>
            <person name="Mlenga V."/>
            <person name="Montmayeur A."/>
            <person name="Mulrain L."/>
            <person name="Navidi A."/>
            <person name="Naylor J."/>
            <person name="Negash T."/>
            <person name="Nguyen T."/>
            <person name="Nguyen N."/>
            <person name="Nicol R."/>
            <person name="Norbu C."/>
            <person name="Norbu N."/>
            <person name="Novod N."/>
            <person name="O'Neill B."/>
            <person name="Osman S."/>
            <person name="Markiewicz E."/>
            <person name="Oyono O.L."/>
            <person name="Patti C."/>
            <person name="Phunkhang P."/>
            <person name="Pierre F."/>
            <person name="Priest M."/>
            <person name="Raghuraman S."/>
            <person name="Rege F."/>
            <person name="Reyes R."/>
            <person name="Rise C."/>
            <person name="Rogov P."/>
            <person name="Ross K."/>
            <person name="Ryan E."/>
            <person name="Settipalli S."/>
            <person name="Shea T."/>
            <person name="Sherpa N."/>
            <person name="Shi L."/>
            <person name="Shih D."/>
            <person name="Sparrow T."/>
            <person name="Spaulding J."/>
            <person name="Stalker J."/>
            <person name="Stange-Thomann N."/>
            <person name="Stavropoulos S."/>
            <person name="Stone C."/>
            <person name="Strader C."/>
            <person name="Tesfaye S."/>
            <person name="Thomson T."/>
            <person name="Thoulutsang Y."/>
            <person name="Thoulutsang D."/>
            <person name="Topham K."/>
            <person name="Topping I."/>
            <person name="Tsamla T."/>
            <person name="Vassiliev H."/>
            <person name="Vo A."/>
            <person name="Wangchuk T."/>
            <person name="Wangdi T."/>
            <person name="Weiand M."/>
            <person name="Wilkinson J."/>
            <person name="Wilson A."/>
            <person name="Yadav S."/>
            <person name="Young G."/>
            <person name="Yu Q."/>
            <person name="Zembek L."/>
            <person name="Zhong D."/>
            <person name="Zimmer A."/>
            <person name="Zwirko Z."/>
            <person name="Jaffe D.B."/>
            <person name="Alvarez P."/>
            <person name="Brockman W."/>
            <person name="Butler J."/>
            <person name="Chin C."/>
            <person name="Gnerre S."/>
            <person name="Grabherr M."/>
            <person name="Kleber M."/>
            <person name="Mauceli E."/>
            <person name="MacCallum I."/>
        </authorList>
    </citation>
    <scope>NUCLEOTIDE SEQUENCE [LARGE SCALE GENOMIC DNA]</scope>
    <source>
        <strain evidence="9 10">TSC#14021-0224.01</strain>
    </source>
</reference>
<comment type="subcellular location">
    <subcellularLocation>
        <location evidence="7">Membrane</location>
        <topology evidence="7">Multi-pass membrane protein</topology>
    </subcellularLocation>
</comment>
<keyword evidence="4 8" id="KW-1133">Transmembrane helix</keyword>
<dbReference type="GO" id="GO:0090482">
    <property type="term" value="F:vitamin transmembrane transporter activity"/>
    <property type="evidence" value="ECO:0007669"/>
    <property type="project" value="InterPro"/>
</dbReference>
<dbReference type="EMBL" id="CH954177">
    <property type="protein sequence ID" value="EDV58771.2"/>
    <property type="molecule type" value="Genomic_DNA"/>
</dbReference>
<sequence length="487" mass="54194">MGYLALLIRAISCRLAFVALVTTLISWRNICRRSSLELGAWSFHTHSPPGIAIYDMKSWLKISLLLCTFGFFREFRPSEPYVTEYLASDYGNLTTDQIYQDVYPFGTYSVLAQLVIVFLITDLVRYKPVIVLSALAGIALFSMLIWTESVRMLQLAQVFFGTFTAAEVAYYTYMYAKVNKEQYQVVTGHTRAAILSGKFLGGLFAQILVSTDSMDYRQLHYLSLATQLISLAVSLFLPSVPRSLYFYTDFEKNPPPGRDETAAKFSFPNACRLLWYHLVSSYSNPVVLQWSIWWALATCGQVQVISYIQFLWKEVAPNHLSVYNGGVEAVATLLGAIGAILAGLLNSNKRRRSYMTGISICAAALGALLIYAARTEEIWVAYVNYVLFCAVFFFIITVAGAVVAENLVEDSFGLIFGINTLVGLMLQTILTIAVVERVGFALEPRDQYVVYGSYFLVLGGISIIGSICAKLFCTNNKASAENVVTLT</sequence>
<keyword evidence="7" id="KW-0813">Transport</keyword>
<evidence type="ECO:0000313" key="10">
    <source>
        <dbReference type="Proteomes" id="UP000008711"/>
    </source>
</evidence>
<proteinExistence type="inferred from homology"/>
<keyword evidence="2 8" id="KW-0812">Transmembrane</keyword>
<reference evidence="9 10" key="2">
    <citation type="journal article" date="2008" name="Bioinformatics">
        <title>Assembly reconciliation.</title>
        <authorList>
            <person name="Zimin A.V."/>
            <person name="Smith D.R."/>
            <person name="Sutton G."/>
            <person name="Yorke J.A."/>
        </authorList>
    </citation>
    <scope>NUCLEOTIDE SEQUENCE [LARGE SCALE GENOMIC DNA]</scope>
    <source>
        <strain evidence="9 10">TSC#14021-0224.01</strain>
    </source>
</reference>
<dbReference type="GO" id="GO:0005542">
    <property type="term" value="F:folic acid binding"/>
    <property type="evidence" value="ECO:0007669"/>
    <property type="project" value="UniProtKB-KW"/>
</dbReference>
<dbReference type="OrthoDB" id="18814at2759"/>
<feature type="transmembrane region" description="Helical" evidence="8">
    <location>
        <begin position="322"/>
        <end position="342"/>
    </location>
</feature>
<dbReference type="Proteomes" id="UP000008711">
    <property type="component" value="Unassembled WGS sequence"/>
</dbReference>
<name>B3N3D1_DROER</name>
<comment type="similarity">
    <text evidence="1 7">Belongs to the reduced folate carrier (RFC) transporter (TC 2.A.48) family.</text>
</comment>
<feature type="transmembrane region" description="Helical" evidence="8">
    <location>
        <begin position="188"/>
        <end position="209"/>
    </location>
</feature>
<dbReference type="HOGENOM" id="CLU_036909_0_1_1"/>
<gene>
    <name evidence="9" type="primary">Dere\GG10243</name>
    <name evidence="9" type="synonym">dere_GLEANR_10187</name>
    <name evidence="9" type="synonym">GG10243</name>
    <name evidence="9" type="ORF">Dere_GG10243</name>
</gene>
<feature type="transmembrane region" description="Helical" evidence="8">
    <location>
        <begin position="102"/>
        <end position="120"/>
    </location>
</feature>
<dbReference type="NCBIfam" id="TIGR00806">
    <property type="entry name" value="rfc"/>
    <property type="match status" value="1"/>
</dbReference>
<keyword evidence="10" id="KW-1185">Reference proteome</keyword>
<dbReference type="PIRSF" id="PIRSF028739">
    <property type="entry name" value="Folate_carrier"/>
    <property type="match status" value="1"/>
</dbReference>